<feature type="region of interest" description="Disordered" evidence="1">
    <location>
        <begin position="78"/>
        <end position="152"/>
    </location>
</feature>
<organism evidence="2 3">
    <name type="scientific">Rhizopus oryzae</name>
    <name type="common">Mucormycosis agent</name>
    <name type="synonym">Rhizopus arrhizus var. delemar</name>
    <dbReference type="NCBI Taxonomy" id="64495"/>
    <lineage>
        <taxon>Eukaryota</taxon>
        <taxon>Fungi</taxon>
        <taxon>Fungi incertae sedis</taxon>
        <taxon>Mucoromycota</taxon>
        <taxon>Mucoromycotina</taxon>
        <taxon>Mucoromycetes</taxon>
        <taxon>Mucorales</taxon>
        <taxon>Mucorineae</taxon>
        <taxon>Rhizopodaceae</taxon>
        <taxon>Rhizopus</taxon>
    </lineage>
</organism>
<dbReference type="EMBL" id="JAANQT010008687">
    <property type="protein sequence ID" value="KAG1280382.1"/>
    <property type="molecule type" value="Genomic_DNA"/>
</dbReference>
<feature type="compositionally biased region" description="Low complexity" evidence="1">
    <location>
        <begin position="115"/>
        <end position="127"/>
    </location>
</feature>
<dbReference type="AlphaFoldDB" id="A0A9P6WT96"/>
<feature type="compositionally biased region" description="Low complexity" evidence="1">
    <location>
        <begin position="82"/>
        <end position="108"/>
    </location>
</feature>
<name>A0A9P6WT96_RHIOR</name>
<keyword evidence="3" id="KW-1185">Reference proteome</keyword>
<gene>
    <name evidence="2" type="ORF">G6F64_014526</name>
</gene>
<evidence type="ECO:0000313" key="2">
    <source>
        <dbReference type="EMBL" id="KAG1280382.1"/>
    </source>
</evidence>
<proteinExistence type="predicted"/>
<accession>A0A9P6WT96</accession>
<comment type="caution">
    <text evidence="2">The sequence shown here is derived from an EMBL/GenBank/DDBJ whole genome shotgun (WGS) entry which is preliminary data.</text>
</comment>
<dbReference type="Proteomes" id="UP000716291">
    <property type="component" value="Unassembled WGS sequence"/>
</dbReference>
<reference evidence="2" key="1">
    <citation type="journal article" date="2020" name="Microb. Genom.">
        <title>Genetic diversity of clinical and environmental Mucorales isolates obtained from an investigation of mucormycosis cases among solid organ transplant recipients.</title>
        <authorList>
            <person name="Nguyen M.H."/>
            <person name="Kaul D."/>
            <person name="Muto C."/>
            <person name="Cheng S.J."/>
            <person name="Richter R.A."/>
            <person name="Bruno V.M."/>
            <person name="Liu G."/>
            <person name="Beyhan S."/>
            <person name="Sundermann A.J."/>
            <person name="Mounaud S."/>
            <person name="Pasculle A.W."/>
            <person name="Nierman W.C."/>
            <person name="Driscoll E."/>
            <person name="Cumbie R."/>
            <person name="Clancy C.J."/>
            <person name="Dupont C.L."/>
        </authorList>
    </citation>
    <scope>NUCLEOTIDE SEQUENCE</scope>
    <source>
        <strain evidence="2">GL11</strain>
    </source>
</reference>
<sequence length="152" mass="14998">MLLRQLQGQRRVLAAGAGDHHLHHAGLARAVQHGVPVAVEGVVGQVGADIDQVHGHRGRKVPAHCTCARRGPLSFAHERPALPDLPTAATDPAAPGRTAAAGAGSPAGRRQDHPGAAGAAGCAVAAGAEDHPAGTEAGGRTQRGAVHGAAAG</sequence>
<evidence type="ECO:0000256" key="1">
    <source>
        <dbReference type="SAM" id="MobiDB-lite"/>
    </source>
</evidence>
<evidence type="ECO:0000313" key="3">
    <source>
        <dbReference type="Proteomes" id="UP000716291"/>
    </source>
</evidence>
<protein>
    <submittedName>
        <fullName evidence="2">Uncharacterized protein</fullName>
    </submittedName>
</protein>